<reference evidence="7 8" key="1">
    <citation type="submission" date="2024-06" db="EMBL/GenBank/DDBJ databases">
        <title>Genomic Encyclopedia of Type Strains, Phase IV (KMG-IV): sequencing the most valuable type-strain genomes for metagenomic binning, comparative biology and taxonomic classification.</title>
        <authorList>
            <person name="Goeker M."/>
        </authorList>
    </citation>
    <scope>NUCLEOTIDE SEQUENCE [LARGE SCALE GENOMIC DNA]</scope>
    <source>
        <strain evidence="7 8">DSM 19730</strain>
    </source>
</reference>
<dbReference type="SUPFAM" id="SSF53850">
    <property type="entry name" value="Periplasmic binding protein-like II"/>
    <property type="match status" value="1"/>
</dbReference>
<keyword evidence="3 5" id="KW-0732">Signal</keyword>
<protein>
    <submittedName>
        <fullName evidence="7">Polar amino acid transport system substrate-binding protein</fullName>
    </submittedName>
</protein>
<keyword evidence="8" id="KW-1185">Reference proteome</keyword>
<dbReference type="Proteomes" id="UP001549143">
    <property type="component" value="Unassembled WGS sequence"/>
</dbReference>
<dbReference type="PANTHER" id="PTHR30085:SF6">
    <property type="entry name" value="ABC TRANSPORTER GLUTAMINE-BINDING PROTEIN GLNH"/>
    <property type="match status" value="1"/>
</dbReference>
<evidence type="ECO:0000256" key="4">
    <source>
        <dbReference type="RuleBase" id="RU003744"/>
    </source>
</evidence>
<dbReference type="PANTHER" id="PTHR30085">
    <property type="entry name" value="AMINO ACID ABC TRANSPORTER PERMEASE"/>
    <property type="match status" value="1"/>
</dbReference>
<dbReference type="InterPro" id="IPR051455">
    <property type="entry name" value="Bact_solute-bind_prot3"/>
</dbReference>
<evidence type="ECO:0000256" key="3">
    <source>
        <dbReference type="ARBA" id="ARBA00022729"/>
    </source>
</evidence>
<feature type="chain" id="PRO_5046278072" evidence="5">
    <location>
        <begin position="20"/>
        <end position="274"/>
    </location>
</feature>
<dbReference type="Gene3D" id="3.40.190.10">
    <property type="entry name" value="Periplasmic binding protein-like II"/>
    <property type="match status" value="2"/>
</dbReference>
<evidence type="ECO:0000256" key="1">
    <source>
        <dbReference type="ARBA" id="ARBA00010333"/>
    </source>
</evidence>
<evidence type="ECO:0000313" key="7">
    <source>
        <dbReference type="EMBL" id="MET3663166.1"/>
    </source>
</evidence>
<sequence length="274" mass="29320">MKHTLHAALAFAAATLALAAPAAADQLADIQAKGAIVCGTIGTVPPFSFQDPATRTTVGYDVDICNLIAERLSVKAEVVLVAGAARIPELNQGRLDIVTGSLGWTPERAKQVDYSYSYYFSNQMVGVTTKSGIESVKELESKRVSAQSASTSEAVAKEKLQGSQVVSFQDVPQALLALNQGRVQGLVLSELMLRDFAATSADTDNALKVVEDSTLMVEKVGVGVRKGEEPLLARINEILSEADENGTLDTIYDKWLGKDSQFNMPRSFEVAPIE</sequence>
<comment type="similarity">
    <text evidence="1 4">Belongs to the bacterial solute-binding protein 3 family.</text>
</comment>
<evidence type="ECO:0000256" key="2">
    <source>
        <dbReference type="ARBA" id="ARBA00022448"/>
    </source>
</evidence>
<evidence type="ECO:0000256" key="5">
    <source>
        <dbReference type="SAM" id="SignalP"/>
    </source>
</evidence>
<dbReference type="PROSITE" id="PS01039">
    <property type="entry name" value="SBP_BACTERIAL_3"/>
    <property type="match status" value="1"/>
</dbReference>
<dbReference type="Pfam" id="PF00497">
    <property type="entry name" value="SBP_bac_3"/>
    <property type="match status" value="1"/>
</dbReference>
<gene>
    <name evidence="7" type="ORF">ABID44_003521</name>
</gene>
<feature type="domain" description="Solute-binding protein family 3/N-terminal" evidence="6">
    <location>
        <begin position="35"/>
        <end position="259"/>
    </location>
</feature>
<name>A0ABV2KQ17_9HYPH</name>
<dbReference type="SMART" id="SM00062">
    <property type="entry name" value="PBPb"/>
    <property type="match status" value="1"/>
</dbReference>
<dbReference type="RefSeq" id="WP_354152970.1">
    <property type="nucleotide sequence ID" value="NZ_JBEPMN010000020.1"/>
</dbReference>
<dbReference type="InterPro" id="IPR018313">
    <property type="entry name" value="SBP_3_CS"/>
</dbReference>
<dbReference type="EMBL" id="JBEPMN010000020">
    <property type="protein sequence ID" value="MET3663166.1"/>
    <property type="molecule type" value="Genomic_DNA"/>
</dbReference>
<dbReference type="InterPro" id="IPR001638">
    <property type="entry name" value="Solute-binding_3/MltF_N"/>
</dbReference>
<keyword evidence="2" id="KW-0813">Transport</keyword>
<evidence type="ECO:0000259" key="6">
    <source>
        <dbReference type="SMART" id="SM00062"/>
    </source>
</evidence>
<accession>A0ABV2KQ17</accession>
<comment type="caution">
    <text evidence="7">The sequence shown here is derived from an EMBL/GenBank/DDBJ whole genome shotgun (WGS) entry which is preliminary data.</text>
</comment>
<organism evidence="7 8">
    <name type="scientific">Aquamicrobium ahrensii</name>
    <dbReference type="NCBI Taxonomy" id="469551"/>
    <lineage>
        <taxon>Bacteria</taxon>
        <taxon>Pseudomonadati</taxon>
        <taxon>Pseudomonadota</taxon>
        <taxon>Alphaproteobacteria</taxon>
        <taxon>Hyphomicrobiales</taxon>
        <taxon>Phyllobacteriaceae</taxon>
        <taxon>Aquamicrobium</taxon>
    </lineage>
</organism>
<proteinExistence type="inferred from homology"/>
<feature type="signal peptide" evidence="5">
    <location>
        <begin position="1"/>
        <end position="19"/>
    </location>
</feature>
<evidence type="ECO:0000313" key="8">
    <source>
        <dbReference type="Proteomes" id="UP001549143"/>
    </source>
</evidence>